<comment type="similarity">
    <text evidence="1">Belongs to the RdRP family.</text>
</comment>
<keyword evidence="1" id="KW-0694">RNA-binding</keyword>
<dbReference type="PANTHER" id="PTHR23079">
    <property type="entry name" value="RNA-DEPENDENT RNA POLYMERASE"/>
    <property type="match status" value="1"/>
</dbReference>
<dbReference type="GO" id="GO:0003723">
    <property type="term" value="F:RNA binding"/>
    <property type="evidence" value="ECO:0007669"/>
    <property type="project" value="UniProtKB-KW"/>
</dbReference>
<dbReference type="CDD" id="cd00590">
    <property type="entry name" value="RRM_SF"/>
    <property type="match status" value="1"/>
</dbReference>
<accession>A0A2T3ZKF9</accession>
<keyword evidence="1" id="KW-0808">Transferase</keyword>
<dbReference type="Proteomes" id="UP000240493">
    <property type="component" value="Unassembled WGS sequence"/>
</dbReference>
<protein>
    <recommendedName>
        <fullName evidence="1">RNA-dependent RNA polymerase</fullName>
        <ecNumber evidence="1">2.7.7.48</ecNumber>
    </recommendedName>
</protein>
<dbReference type="EMBL" id="KZ679257">
    <property type="protein sequence ID" value="PTB45298.1"/>
    <property type="molecule type" value="Genomic_DNA"/>
</dbReference>
<keyword evidence="1" id="KW-0548">Nucleotidyltransferase</keyword>
<sequence>MALADGSPRRAAKSSSLNWQRHISVSVKVEGLPLDVTSENLLQWFSKHGTITFCNITSGAADETQTLASAIVHFEPVPSYAFWEAGSIVIQHPDTAKYPEGLRLQLSAESRPERWFKSRIHPDVRYPARITATLSSLGFGSMVGPTAINIRKLVTSSSSADDFSLELDVLAKRLIIRFPLVIKQDDGHYQTKQLKLLAELSQLQTVFYVPEKGHEAFILPFPFPPQYFWKHDEAERAALTSRRTGWRSQDAWKRATDIMEDNTNSLAFPVSANPVSFRPTYLDVGRWTTFRAVVNAMDGSGKLAIQHLRLALEDLNITLQVCDQFHVGNSTTTMWDYLDQHRFEGEQDALAILQPSIAPFVHLDFGVRYQLEVCITRRVLNEHTVSLEFLKKLAALNPLDAKQRLEFLVDQEGVVHDPMDIFAKRTMTSYRPMTRIPHYCVLARKATVTPTSILLSSPTAETSNRVLRHFNQAQDRFLRVQFVDETESGRMTMNSHNKEEIWKKLLRTLYEGIQIGDRRYEFLAFGSSQLRQSGAYFFCPTDHISCEDIRRWMGQVSHIRIVAKYAARLGQCFSTTREMKGVPIPDVRPIPDIERHGYCFTDGVGMISGFMARMIVEELALEIYNDPSAFQFRMGGCKGILVVWPQAKKSEVYIRESQEKFKADAKNLEIIKCAKYTSATLNRQTITILEYLGVPKKAFMDILEKQISLYEEAAKDNNVAIDVLKKCVDENQSTLVLAELLQGGFKTDKCQEPFVVNLLNLWRSWSLKLLKEKARIAIEKSAFVLGCVDETGTLRGHSNATEGTSDKDINKLPQIFLQVSDSKVYNTATVVQGICVVGRNPSLHPGDIRVVEAVDIPELHHLKDVVVFPSTGDRPVPNMLSGGDLDGDDFFVIWEPSLIPQKWNHPAMNYSSPSPEKLDRDVNVDDLRDFFVNYMKNDVLPLIATAHLALADSAGPGSPICLQLAELHSQAVDYPKTGEPAEWNHAAHNPQSWPHFMEKRQSYISKMALGAIYDRVIKQSIRFRPDWDFDFDERILNRFQLDTAILKSARQIKGQYDAAVRRTLSHHNLDTEFELYTSWAMSKPTVGSDYKRQEELGREFDAIKERFRDLCFEAAGGRDENKIDKFVAAMYKITEQEIKIARFEHHRGSTNEASNLIPARKLEAKSMPLISFPWIFPWVMIRVALNGKCNPKRSILAAAHRFMPVPELPIIRRASAGVPESNASQARLPKSAVNGDEEKTFVAPEEEKKEEKLPQGMEAISQFEDFDN</sequence>
<dbReference type="Pfam" id="PF05183">
    <property type="entry name" value="RdRP"/>
    <property type="match status" value="1"/>
</dbReference>
<feature type="domain" description="RDRP core" evidence="3">
    <location>
        <begin position="448"/>
        <end position="1016"/>
    </location>
</feature>
<organism evidence="4 5">
    <name type="scientific">Trichoderma asperellum (strain ATCC 204424 / CBS 433.97 / NBRC 101777)</name>
    <dbReference type="NCBI Taxonomy" id="1042311"/>
    <lineage>
        <taxon>Eukaryota</taxon>
        <taxon>Fungi</taxon>
        <taxon>Dikarya</taxon>
        <taxon>Ascomycota</taxon>
        <taxon>Pezizomycotina</taxon>
        <taxon>Sordariomycetes</taxon>
        <taxon>Hypocreomycetidae</taxon>
        <taxon>Hypocreales</taxon>
        <taxon>Hypocreaceae</taxon>
        <taxon>Trichoderma</taxon>
    </lineage>
</organism>
<dbReference type="AlphaFoldDB" id="A0A2T3ZKF9"/>
<dbReference type="GO" id="GO:0003968">
    <property type="term" value="F:RNA-directed RNA polymerase activity"/>
    <property type="evidence" value="ECO:0007669"/>
    <property type="project" value="UniProtKB-KW"/>
</dbReference>
<dbReference type="OrthoDB" id="6513042at2759"/>
<evidence type="ECO:0000313" key="4">
    <source>
        <dbReference type="EMBL" id="PTB45298.1"/>
    </source>
</evidence>
<dbReference type="InterPro" id="IPR035979">
    <property type="entry name" value="RBD_domain_sf"/>
</dbReference>
<keyword evidence="1" id="KW-0696">RNA-directed RNA polymerase</keyword>
<proteinExistence type="inferred from homology"/>
<dbReference type="GO" id="GO:0031380">
    <property type="term" value="C:nuclear RNA-directed RNA polymerase complex"/>
    <property type="evidence" value="ECO:0007669"/>
    <property type="project" value="TreeGrafter"/>
</dbReference>
<gene>
    <name evidence="4" type="ORF">M441DRAFT_451362</name>
</gene>
<keyword evidence="5" id="KW-1185">Reference proteome</keyword>
<dbReference type="InterPro" id="IPR057596">
    <property type="entry name" value="RDRP_core"/>
</dbReference>
<feature type="region of interest" description="Disordered" evidence="2">
    <location>
        <begin position="1219"/>
        <end position="1268"/>
    </location>
</feature>
<evidence type="ECO:0000313" key="5">
    <source>
        <dbReference type="Proteomes" id="UP000240493"/>
    </source>
</evidence>
<evidence type="ECO:0000259" key="3">
    <source>
        <dbReference type="Pfam" id="PF05183"/>
    </source>
</evidence>
<feature type="compositionally biased region" description="Basic and acidic residues" evidence="2">
    <location>
        <begin position="1236"/>
        <end position="1253"/>
    </location>
</feature>
<comment type="catalytic activity">
    <reaction evidence="1">
        <text>RNA(n) + a ribonucleoside 5'-triphosphate = RNA(n+1) + diphosphate</text>
        <dbReference type="Rhea" id="RHEA:21248"/>
        <dbReference type="Rhea" id="RHEA-COMP:14527"/>
        <dbReference type="Rhea" id="RHEA-COMP:17342"/>
        <dbReference type="ChEBI" id="CHEBI:33019"/>
        <dbReference type="ChEBI" id="CHEBI:61557"/>
        <dbReference type="ChEBI" id="CHEBI:140395"/>
        <dbReference type="EC" id="2.7.7.48"/>
    </reaction>
</comment>
<dbReference type="GO" id="GO:0030422">
    <property type="term" value="P:siRNA processing"/>
    <property type="evidence" value="ECO:0007669"/>
    <property type="project" value="TreeGrafter"/>
</dbReference>
<reference evidence="4 5" key="1">
    <citation type="submission" date="2016-07" db="EMBL/GenBank/DDBJ databases">
        <title>Multiple horizontal gene transfer events from other fungi enriched the ability of initially mycotrophic Trichoderma (Ascomycota) to feed on dead plant biomass.</title>
        <authorList>
            <consortium name="DOE Joint Genome Institute"/>
            <person name="Aerts A."/>
            <person name="Atanasova L."/>
            <person name="Chenthamara K."/>
            <person name="Zhang J."/>
            <person name="Grujic M."/>
            <person name="Henrissat B."/>
            <person name="Kuo A."/>
            <person name="Salamov A."/>
            <person name="Lipzen A."/>
            <person name="Labutti K."/>
            <person name="Barry K."/>
            <person name="Miao Y."/>
            <person name="Rahimi M.J."/>
            <person name="Shen Q."/>
            <person name="Grigoriev I.V."/>
            <person name="Kubicek C.P."/>
            <person name="Druzhinina I.S."/>
        </authorList>
    </citation>
    <scope>NUCLEOTIDE SEQUENCE [LARGE SCALE GENOMIC DNA]</scope>
    <source>
        <strain evidence="4 5">CBS 433.97</strain>
    </source>
</reference>
<dbReference type="STRING" id="1042311.A0A2T3ZKF9"/>
<dbReference type="PANTHER" id="PTHR23079:SF55">
    <property type="entry name" value="RNA-DIRECTED RNA POLYMERASE"/>
    <property type="match status" value="1"/>
</dbReference>
<dbReference type="EC" id="2.7.7.48" evidence="1"/>
<evidence type="ECO:0000256" key="2">
    <source>
        <dbReference type="SAM" id="MobiDB-lite"/>
    </source>
</evidence>
<dbReference type="InterPro" id="IPR007855">
    <property type="entry name" value="RDRP"/>
</dbReference>
<name>A0A2T3ZKF9_TRIA4</name>
<dbReference type="SUPFAM" id="SSF54928">
    <property type="entry name" value="RNA-binding domain, RBD"/>
    <property type="match status" value="1"/>
</dbReference>
<evidence type="ECO:0000256" key="1">
    <source>
        <dbReference type="RuleBase" id="RU363098"/>
    </source>
</evidence>